<organism evidence="1 2">
    <name type="scientific">Ruminobacter amylophilus</name>
    <dbReference type="NCBI Taxonomy" id="867"/>
    <lineage>
        <taxon>Bacteria</taxon>
        <taxon>Pseudomonadati</taxon>
        <taxon>Pseudomonadota</taxon>
        <taxon>Gammaproteobacteria</taxon>
        <taxon>Aeromonadales</taxon>
        <taxon>Succinivibrionaceae</taxon>
        <taxon>Ruminobacter</taxon>
    </lineage>
</organism>
<protein>
    <submittedName>
        <fullName evidence="1">Uncharacterized protein</fullName>
    </submittedName>
</protein>
<evidence type="ECO:0000313" key="2">
    <source>
        <dbReference type="Proteomes" id="UP000243745"/>
    </source>
</evidence>
<dbReference type="RefSeq" id="WP_031578626.1">
    <property type="nucleotide sequence ID" value="NZ_FOXF01000025.1"/>
</dbReference>
<dbReference type="Proteomes" id="UP000243745">
    <property type="component" value="Unassembled WGS sequence"/>
</dbReference>
<keyword evidence="2" id="KW-1185">Reference proteome</keyword>
<proteinExistence type="predicted"/>
<dbReference type="AlphaFoldDB" id="A0A662ZI66"/>
<sequence>MSPELYKRWRLGLGFVTAKNLAEHLDMAAISISTYESRGSGSSADDKLLRILEKKIIERSDDFINAVVETAAKFGMLSNTHQGNPAAGEQNTPEDKVLEQAASSRAILADKALELKVYDLEERVKTLERIIAKNT</sequence>
<evidence type="ECO:0000313" key="1">
    <source>
        <dbReference type="EMBL" id="SFP45749.1"/>
    </source>
</evidence>
<gene>
    <name evidence="1" type="ORF">SAMN02910344_01441</name>
</gene>
<accession>A0A662ZI66</accession>
<reference evidence="1 2" key="1">
    <citation type="submission" date="2016-10" db="EMBL/GenBank/DDBJ databases">
        <authorList>
            <person name="Varghese N."/>
            <person name="Submissions S."/>
        </authorList>
    </citation>
    <scope>NUCLEOTIDE SEQUENCE [LARGE SCALE GENOMIC DNA]</scope>
    <source>
        <strain evidence="1 2">DSM 1361</strain>
    </source>
</reference>
<name>A0A662ZI66_9GAMM</name>
<dbReference type="EMBL" id="FOXF01000025">
    <property type="protein sequence ID" value="SFP45749.1"/>
    <property type="molecule type" value="Genomic_DNA"/>
</dbReference>